<evidence type="ECO:0000256" key="8">
    <source>
        <dbReference type="ARBA" id="ARBA00022679"/>
    </source>
</evidence>
<dbReference type="Proteomes" id="UP000294927">
    <property type="component" value="Unassembled WGS sequence"/>
</dbReference>
<dbReference type="Gene3D" id="1.20.5.1930">
    <property type="match status" value="1"/>
</dbReference>
<dbReference type="GO" id="GO:0016020">
    <property type="term" value="C:membrane"/>
    <property type="evidence" value="ECO:0007669"/>
    <property type="project" value="InterPro"/>
</dbReference>
<evidence type="ECO:0000256" key="7">
    <source>
        <dbReference type="ARBA" id="ARBA00022490"/>
    </source>
</evidence>
<feature type="transmembrane region" description="Helical" evidence="18">
    <location>
        <begin position="149"/>
        <end position="170"/>
    </location>
</feature>
<evidence type="ECO:0000256" key="15">
    <source>
        <dbReference type="ARBA" id="ARBA00030800"/>
    </source>
</evidence>
<keyword evidence="8" id="KW-0808">Transferase</keyword>
<dbReference type="CDD" id="cd16917">
    <property type="entry name" value="HATPase_UhpB-NarQ-NarX-like"/>
    <property type="match status" value="1"/>
</dbReference>
<name>A0A4R7V514_9PSEU</name>
<dbReference type="EMBL" id="SOCP01000017">
    <property type="protein sequence ID" value="TDV42596.1"/>
    <property type="molecule type" value="Genomic_DNA"/>
</dbReference>
<dbReference type="GO" id="GO:0005737">
    <property type="term" value="C:cytoplasm"/>
    <property type="evidence" value="ECO:0007669"/>
    <property type="project" value="UniProtKB-SubCell"/>
</dbReference>
<dbReference type="PIRSF" id="PIRSF037434">
    <property type="entry name" value="STHK_ChrS"/>
    <property type="match status" value="1"/>
</dbReference>
<evidence type="ECO:0000256" key="5">
    <source>
        <dbReference type="ARBA" id="ARBA00017322"/>
    </source>
</evidence>
<dbReference type="InterPro" id="IPR050482">
    <property type="entry name" value="Sensor_HK_TwoCompSys"/>
</dbReference>
<dbReference type="InterPro" id="IPR017205">
    <property type="entry name" value="Sig_transdc_His_kinase_ChrS"/>
</dbReference>
<dbReference type="GO" id="GO:0046983">
    <property type="term" value="F:protein dimerization activity"/>
    <property type="evidence" value="ECO:0007669"/>
    <property type="project" value="InterPro"/>
</dbReference>
<keyword evidence="11" id="KW-0408">Iron</keyword>
<dbReference type="InterPro" id="IPR036890">
    <property type="entry name" value="HATPase_C_sf"/>
</dbReference>
<keyword evidence="18" id="KW-0472">Membrane</keyword>
<dbReference type="PANTHER" id="PTHR24421:SF62">
    <property type="entry name" value="SENSORY TRANSDUCTION HISTIDINE KINASE"/>
    <property type="match status" value="1"/>
</dbReference>
<gene>
    <name evidence="20" type="ORF">CLV71_11766</name>
</gene>
<evidence type="ECO:0000256" key="18">
    <source>
        <dbReference type="SAM" id="Phobius"/>
    </source>
</evidence>
<dbReference type="PANTHER" id="PTHR24421">
    <property type="entry name" value="NITRATE/NITRITE SENSOR PROTEIN NARX-RELATED"/>
    <property type="match status" value="1"/>
</dbReference>
<feature type="region of interest" description="Disordered" evidence="17">
    <location>
        <begin position="406"/>
        <end position="427"/>
    </location>
</feature>
<dbReference type="AlphaFoldDB" id="A0A4R7V514"/>
<dbReference type="InterPro" id="IPR005467">
    <property type="entry name" value="His_kinase_dom"/>
</dbReference>
<proteinExistence type="predicted"/>
<keyword evidence="7" id="KW-0963">Cytoplasm</keyword>
<feature type="transmembrane region" description="Helical" evidence="18">
    <location>
        <begin position="122"/>
        <end position="143"/>
    </location>
</feature>
<dbReference type="PRINTS" id="PR00344">
    <property type="entry name" value="BCTRLSENSOR"/>
</dbReference>
<feature type="domain" description="Histidine kinase" evidence="19">
    <location>
        <begin position="329"/>
        <end position="422"/>
    </location>
</feature>
<comment type="subcellular location">
    <subcellularLocation>
        <location evidence="3">Cytoplasm</location>
    </subcellularLocation>
</comment>
<keyword evidence="21" id="KW-1185">Reference proteome</keyword>
<dbReference type="InterPro" id="IPR011712">
    <property type="entry name" value="Sig_transdc_His_kin_sub3_dim/P"/>
</dbReference>
<comment type="cofactor">
    <cofactor evidence="2">
        <name>[4Fe-4S] cluster</name>
        <dbReference type="ChEBI" id="CHEBI:49883"/>
    </cofactor>
</comment>
<dbReference type="OrthoDB" id="144293at2"/>
<comment type="caution">
    <text evidence="20">The sequence shown here is derived from an EMBL/GenBank/DDBJ whole genome shotgun (WGS) entry which is preliminary data.</text>
</comment>
<feature type="transmembrane region" description="Helical" evidence="18">
    <location>
        <begin position="81"/>
        <end position="110"/>
    </location>
</feature>
<comment type="catalytic activity">
    <reaction evidence="1">
        <text>ATP + protein L-histidine = ADP + protein N-phospho-L-histidine.</text>
        <dbReference type="EC" id="2.7.13.3"/>
    </reaction>
</comment>
<evidence type="ECO:0000256" key="13">
    <source>
        <dbReference type="ARBA" id="ARBA00023014"/>
    </source>
</evidence>
<keyword evidence="18" id="KW-0812">Transmembrane</keyword>
<evidence type="ECO:0000256" key="17">
    <source>
        <dbReference type="SAM" id="MobiDB-lite"/>
    </source>
</evidence>
<keyword evidence="16" id="KW-0175">Coiled coil</keyword>
<dbReference type="Pfam" id="PF02518">
    <property type="entry name" value="HATPase_c"/>
    <property type="match status" value="1"/>
</dbReference>
<feature type="transmembrane region" description="Helical" evidence="18">
    <location>
        <begin position="50"/>
        <end position="69"/>
    </location>
</feature>
<keyword evidence="13" id="KW-0411">Iron-sulfur</keyword>
<keyword evidence="10 20" id="KW-0418">Kinase</keyword>
<evidence type="ECO:0000256" key="11">
    <source>
        <dbReference type="ARBA" id="ARBA00023004"/>
    </source>
</evidence>
<evidence type="ECO:0000256" key="12">
    <source>
        <dbReference type="ARBA" id="ARBA00023012"/>
    </source>
</evidence>
<evidence type="ECO:0000256" key="2">
    <source>
        <dbReference type="ARBA" id="ARBA00001966"/>
    </source>
</evidence>
<accession>A0A4R7V514</accession>
<evidence type="ECO:0000256" key="9">
    <source>
        <dbReference type="ARBA" id="ARBA00022723"/>
    </source>
</evidence>
<dbReference type="RefSeq" id="WP_133907203.1">
    <property type="nucleotide sequence ID" value="NZ_SOCP01000017.1"/>
</dbReference>
<evidence type="ECO:0000256" key="6">
    <source>
        <dbReference type="ARBA" id="ARBA00022485"/>
    </source>
</evidence>
<feature type="coiled-coil region" evidence="16">
    <location>
        <begin position="177"/>
        <end position="207"/>
    </location>
</feature>
<comment type="function">
    <text evidence="14">Member of the two-component regulatory system NreB/NreC involved in the control of dissimilatory nitrate/nitrite reduction in response to oxygen. NreB functions as a direct oxygen sensor histidine kinase which is autophosphorylated, in the absence of oxygen, probably at the conserved histidine residue, and transfers its phosphate group probably to a conserved aspartate residue of NreC. NreB/NreC activates the expression of the nitrate (narGHJI) and nitrite (nir) reductase operons, as well as the putative nitrate transporter gene narT.</text>
</comment>
<dbReference type="Pfam" id="PF07730">
    <property type="entry name" value="HisKA_3"/>
    <property type="match status" value="1"/>
</dbReference>
<evidence type="ECO:0000259" key="19">
    <source>
        <dbReference type="PROSITE" id="PS50109"/>
    </source>
</evidence>
<keyword evidence="9" id="KW-0479">Metal-binding</keyword>
<evidence type="ECO:0000256" key="4">
    <source>
        <dbReference type="ARBA" id="ARBA00012438"/>
    </source>
</evidence>
<evidence type="ECO:0000256" key="3">
    <source>
        <dbReference type="ARBA" id="ARBA00004496"/>
    </source>
</evidence>
<sequence>MSIEAELRAENARWERGERAVFKVLPYYLLAAGALITLAQPLWDQPVPYAPMLGLTAATVLWLLWFHTLHPAWHDNTPLMAFYYAGVIALAFGLVAIAPWFGFFTFAGYAMAFEYLRGRWRYVGTVATATVASMSYVGGFANIVHENLWWGWVALSAIVSVLAGAFSYFAEMADRRNANQKQALVELHEANVKLEAALEENAGLHAQLLVQAREAGVLDERQRMAREIHDTLAQGLAGILTQLQAAEQTADVPATWHRHVTNAMNLARESLTEARETVHAVEPSMLADARLPDAISDVTRRWSEVNRIDAVLTTTGDPRPMHADVEVTLLRTAQEALANVAKHAKASRVGLTLSYMEDLVTLDVRDDGVGFEANVKRANGSANGGFGLTGMRQRVQRLAGRLEIESEPGGGTAISASVPAIPAGGPK</sequence>
<dbReference type="EC" id="2.7.13.3" evidence="4"/>
<dbReference type="GO" id="GO:0046872">
    <property type="term" value="F:metal ion binding"/>
    <property type="evidence" value="ECO:0007669"/>
    <property type="project" value="UniProtKB-KW"/>
</dbReference>
<evidence type="ECO:0000256" key="14">
    <source>
        <dbReference type="ARBA" id="ARBA00024827"/>
    </source>
</evidence>
<evidence type="ECO:0000256" key="16">
    <source>
        <dbReference type="SAM" id="Coils"/>
    </source>
</evidence>
<feature type="transmembrane region" description="Helical" evidence="18">
    <location>
        <begin position="20"/>
        <end position="38"/>
    </location>
</feature>
<reference evidence="20 21" key="1">
    <citation type="submission" date="2019-03" db="EMBL/GenBank/DDBJ databases">
        <title>Genomic Encyclopedia of Archaeal and Bacterial Type Strains, Phase II (KMG-II): from individual species to whole genera.</title>
        <authorList>
            <person name="Goeker M."/>
        </authorList>
    </citation>
    <scope>NUCLEOTIDE SEQUENCE [LARGE SCALE GENOMIC DNA]</scope>
    <source>
        <strain evidence="20 21">DSM 45499</strain>
    </source>
</reference>
<dbReference type="GO" id="GO:0000155">
    <property type="term" value="F:phosphorelay sensor kinase activity"/>
    <property type="evidence" value="ECO:0007669"/>
    <property type="project" value="InterPro"/>
</dbReference>
<keyword evidence="12" id="KW-0902">Two-component regulatory system</keyword>
<evidence type="ECO:0000313" key="21">
    <source>
        <dbReference type="Proteomes" id="UP000294927"/>
    </source>
</evidence>
<dbReference type="SMART" id="SM00387">
    <property type="entry name" value="HATPase_c"/>
    <property type="match status" value="1"/>
</dbReference>
<evidence type="ECO:0000313" key="20">
    <source>
        <dbReference type="EMBL" id="TDV42596.1"/>
    </source>
</evidence>
<dbReference type="PROSITE" id="PS50109">
    <property type="entry name" value="HIS_KIN"/>
    <property type="match status" value="1"/>
</dbReference>
<evidence type="ECO:0000256" key="1">
    <source>
        <dbReference type="ARBA" id="ARBA00000085"/>
    </source>
</evidence>
<evidence type="ECO:0000256" key="10">
    <source>
        <dbReference type="ARBA" id="ARBA00022777"/>
    </source>
</evidence>
<dbReference type="SUPFAM" id="SSF55874">
    <property type="entry name" value="ATPase domain of HSP90 chaperone/DNA topoisomerase II/histidine kinase"/>
    <property type="match status" value="1"/>
</dbReference>
<dbReference type="Gene3D" id="3.30.565.10">
    <property type="entry name" value="Histidine kinase-like ATPase, C-terminal domain"/>
    <property type="match status" value="1"/>
</dbReference>
<protein>
    <recommendedName>
        <fullName evidence="5">Oxygen sensor histidine kinase NreB</fullName>
        <ecNumber evidence="4">2.7.13.3</ecNumber>
    </recommendedName>
    <alternativeName>
        <fullName evidence="15">Nitrogen regulation protein B</fullName>
    </alternativeName>
</protein>
<keyword evidence="6" id="KW-0004">4Fe-4S</keyword>
<dbReference type="GO" id="GO:0051539">
    <property type="term" value="F:4 iron, 4 sulfur cluster binding"/>
    <property type="evidence" value="ECO:0007669"/>
    <property type="project" value="UniProtKB-KW"/>
</dbReference>
<organism evidence="20 21">
    <name type="scientific">Actinophytocola oryzae</name>
    <dbReference type="NCBI Taxonomy" id="502181"/>
    <lineage>
        <taxon>Bacteria</taxon>
        <taxon>Bacillati</taxon>
        <taxon>Actinomycetota</taxon>
        <taxon>Actinomycetes</taxon>
        <taxon>Pseudonocardiales</taxon>
        <taxon>Pseudonocardiaceae</taxon>
    </lineage>
</organism>
<keyword evidence="18" id="KW-1133">Transmembrane helix</keyword>
<dbReference type="InterPro" id="IPR004358">
    <property type="entry name" value="Sig_transdc_His_kin-like_C"/>
</dbReference>
<dbReference type="InterPro" id="IPR003594">
    <property type="entry name" value="HATPase_dom"/>
</dbReference>